<dbReference type="RefSeq" id="WP_216520901.1">
    <property type="nucleotide sequence ID" value="NZ_JAHLPM010000012.1"/>
</dbReference>
<dbReference type="Pfam" id="PF13302">
    <property type="entry name" value="Acetyltransf_3"/>
    <property type="match status" value="1"/>
</dbReference>
<protein>
    <submittedName>
        <fullName evidence="2">GNAT family N-acetyltransferase</fullName>
    </submittedName>
</protein>
<reference evidence="2 3" key="1">
    <citation type="submission" date="2021-06" db="EMBL/GenBank/DDBJ databases">
        <authorList>
            <person name="Sun Q."/>
            <person name="Li D."/>
        </authorList>
    </citation>
    <scope>NUCLEOTIDE SEQUENCE [LARGE SCALE GENOMIC DNA]</scope>
    <source>
        <strain evidence="2 3">MSJ-40</strain>
    </source>
</reference>
<dbReference type="PANTHER" id="PTHR43792:SF1">
    <property type="entry name" value="N-ACETYLTRANSFERASE DOMAIN-CONTAINING PROTEIN"/>
    <property type="match status" value="1"/>
</dbReference>
<dbReference type="CDD" id="cd04301">
    <property type="entry name" value="NAT_SF"/>
    <property type="match status" value="1"/>
</dbReference>
<name>A0ABS6E8G8_9FIRM</name>
<dbReference type="InterPro" id="IPR000182">
    <property type="entry name" value="GNAT_dom"/>
</dbReference>
<feature type="domain" description="N-acetyltransferase" evidence="1">
    <location>
        <begin position="26"/>
        <end position="164"/>
    </location>
</feature>
<organism evidence="2 3">
    <name type="scientific">Tissierella simiarum</name>
    <dbReference type="NCBI Taxonomy" id="2841534"/>
    <lineage>
        <taxon>Bacteria</taxon>
        <taxon>Bacillati</taxon>
        <taxon>Bacillota</taxon>
        <taxon>Tissierellia</taxon>
        <taxon>Tissierellales</taxon>
        <taxon>Tissierellaceae</taxon>
        <taxon>Tissierella</taxon>
    </lineage>
</organism>
<proteinExistence type="predicted"/>
<dbReference type="PANTHER" id="PTHR43792">
    <property type="entry name" value="GNAT FAMILY, PUTATIVE (AFU_ORTHOLOGUE AFUA_3G00765)-RELATED-RELATED"/>
    <property type="match status" value="1"/>
</dbReference>
<dbReference type="EMBL" id="JAHLPM010000012">
    <property type="protein sequence ID" value="MBU5439203.1"/>
    <property type="molecule type" value="Genomic_DNA"/>
</dbReference>
<keyword evidence="3" id="KW-1185">Reference proteome</keyword>
<dbReference type="InterPro" id="IPR051531">
    <property type="entry name" value="N-acetyltransferase"/>
</dbReference>
<dbReference type="Proteomes" id="UP000749471">
    <property type="component" value="Unassembled WGS sequence"/>
</dbReference>
<comment type="caution">
    <text evidence="2">The sequence shown here is derived from an EMBL/GenBank/DDBJ whole genome shotgun (WGS) entry which is preliminary data.</text>
</comment>
<gene>
    <name evidence="2" type="ORF">KQI42_14365</name>
</gene>
<evidence type="ECO:0000259" key="1">
    <source>
        <dbReference type="PROSITE" id="PS51186"/>
    </source>
</evidence>
<sequence>MIDRIYIQKFASDENFEDYFSLVGNEKVMAMVTERAIPLDEARSDFRLLLDKNKKYQDFGNFKVLEKATNNFIGLAKLEINENDSSEAELGYLLLPEFWRKGYGNEIAKLLLNKAEESKNLHRIIAIIDPKNIASKKILLKNGFISEKICEIDGLPGEILRKNI</sequence>
<dbReference type="PROSITE" id="PS51186">
    <property type="entry name" value="GNAT"/>
    <property type="match status" value="1"/>
</dbReference>
<evidence type="ECO:0000313" key="3">
    <source>
        <dbReference type="Proteomes" id="UP000749471"/>
    </source>
</evidence>
<accession>A0ABS6E8G8</accession>
<evidence type="ECO:0000313" key="2">
    <source>
        <dbReference type="EMBL" id="MBU5439203.1"/>
    </source>
</evidence>